<keyword evidence="2" id="KW-0446">Lipid-binding</keyword>
<evidence type="ECO:0000256" key="1">
    <source>
        <dbReference type="ARBA" id="ARBA00003238"/>
    </source>
</evidence>
<name>A0A0C1UJI0_9CLOT</name>
<evidence type="ECO:0000313" key="3">
    <source>
        <dbReference type="EMBL" id="KIE47425.1"/>
    </source>
</evidence>
<dbReference type="InterPro" id="IPR050270">
    <property type="entry name" value="DegV_domain_contain"/>
</dbReference>
<dbReference type="SUPFAM" id="SSF82549">
    <property type="entry name" value="DAK1/DegV-like"/>
    <property type="match status" value="1"/>
</dbReference>
<dbReference type="AlphaFoldDB" id="A0A0C1UJI0"/>
<gene>
    <name evidence="3" type="ORF">U732_3145</name>
</gene>
<dbReference type="Gene3D" id="3.30.1180.10">
    <property type="match status" value="1"/>
</dbReference>
<evidence type="ECO:0000256" key="2">
    <source>
        <dbReference type="ARBA" id="ARBA00023121"/>
    </source>
</evidence>
<keyword evidence="4" id="KW-1185">Reference proteome</keyword>
<dbReference type="GO" id="GO:0008289">
    <property type="term" value="F:lipid binding"/>
    <property type="evidence" value="ECO:0007669"/>
    <property type="project" value="UniProtKB-KW"/>
</dbReference>
<organism evidence="3 4">
    <name type="scientific">Clostridium argentinense CDC 2741</name>
    <dbReference type="NCBI Taxonomy" id="1418104"/>
    <lineage>
        <taxon>Bacteria</taxon>
        <taxon>Bacillati</taxon>
        <taxon>Bacillota</taxon>
        <taxon>Clostridia</taxon>
        <taxon>Eubacteriales</taxon>
        <taxon>Clostridiaceae</taxon>
        <taxon>Clostridium</taxon>
    </lineage>
</organism>
<dbReference type="RefSeq" id="WP_039631625.1">
    <property type="nucleotide sequence ID" value="NZ_AYSO01000014.1"/>
</dbReference>
<dbReference type="InterPro" id="IPR043168">
    <property type="entry name" value="DegV_C"/>
</dbReference>
<reference evidence="3 4" key="1">
    <citation type="journal article" date="2015" name="Infect. Genet. Evol.">
        <title>Genomic sequences of six botulinum neurotoxin-producing strains representing three clostridial species illustrate the mobility and diversity of botulinum neurotoxin genes.</title>
        <authorList>
            <person name="Smith T.J."/>
            <person name="Hill K.K."/>
            <person name="Xie G."/>
            <person name="Foley B.T."/>
            <person name="Williamson C.H."/>
            <person name="Foster J.T."/>
            <person name="Johnson S.L."/>
            <person name="Chertkov O."/>
            <person name="Teshima H."/>
            <person name="Gibbons H.S."/>
            <person name="Johnsky L.A."/>
            <person name="Karavis M.A."/>
            <person name="Smith L.A."/>
        </authorList>
    </citation>
    <scope>NUCLEOTIDE SEQUENCE [LARGE SCALE GENOMIC DNA]</scope>
    <source>
        <strain evidence="3 4">CDC 2741</strain>
    </source>
</reference>
<comment type="caution">
    <text evidence="3">The sequence shown here is derived from an EMBL/GenBank/DDBJ whole genome shotgun (WGS) entry which is preliminary data.</text>
</comment>
<proteinExistence type="predicted"/>
<dbReference type="STRING" id="29341.RSJ17_09410"/>
<dbReference type="Proteomes" id="UP000031366">
    <property type="component" value="Unassembled WGS sequence"/>
</dbReference>
<dbReference type="NCBIfam" id="TIGR00762">
    <property type="entry name" value="DegV"/>
    <property type="match status" value="1"/>
</dbReference>
<comment type="function">
    <text evidence="1">May bind long-chain fatty acids, such as palmitate, and may play a role in lipid transport or fatty acid metabolism.</text>
</comment>
<dbReference type="PANTHER" id="PTHR33434">
    <property type="entry name" value="DEGV DOMAIN-CONTAINING PROTEIN DR_1986-RELATED"/>
    <property type="match status" value="1"/>
</dbReference>
<dbReference type="EMBL" id="AYSO01000014">
    <property type="protein sequence ID" value="KIE47425.1"/>
    <property type="molecule type" value="Genomic_DNA"/>
</dbReference>
<dbReference type="Gene3D" id="3.40.50.10170">
    <property type="match status" value="1"/>
</dbReference>
<accession>A0A0C1UJI0</accession>
<dbReference type="Pfam" id="PF02645">
    <property type="entry name" value="DegV"/>
    <property type="match status" value="1"/>
</dbReference>
<dbReference type="PROSITE" id="PS51482">
    <property type="entry name" value="DEGV"/>
    <property type="match status" value="1"/>
</dbReference>
<dbReference type="PANTHER" id="PTHR33434:SF3">
    <property type="entry name" value="DEGV DOMAIN-CONTAINING PROTEIN YITS"/>
    <property type="match status" value="1"/>
</dbReference>
<evidence type="ECO:0000313" key="4">
    <source>
        <dbReference type="Proteomes" id="UP000031366"/>
    </source>
</evidence>
<protein>
    <submittedName>
        <fullName evidence="3">EDD, DegV family domain protein</fullName>
    </submittedName>
</protein>
<dbReference type="InterPro" id="IPR003797">
    <property type="entry name" value="DegV"/>
</dbReference>
<dbReference type="OrthoDB" id="9781230at2"/>
<sequence>MEKIAIITDSSSDLSKEFVEKYNINMLPFRIIYKDREFSDGVDITTKEICENLHKEIPTSSLPSMKDMEDTFKKLESENYTHAIIITLSSQLSGLYNAVKLASENHPTIKSYVFDSKIISYAHGAIAMECAEMIKSGASFDEIVAKLPEMRKKATGFYVVGTLEYLKKGGRIGRVAGTIAELLHIKPIISVDDQGHYYTRDKVRGRKQSISRMLSIGNELLDKNKQDVYIIHGEAEEEARKLLAEYEKHPNINKAYFGGYVSAVSGVHSGPGFIAVVFYEAQ</sequence>